<evidence type="ECO:0000313" key="3">
    <source>
        <dbReference type="EMBL" id="PAD78009.1"/>
    </source>
</evidence>
<organism evidence="3 4">
    <name type="scientific">Paenibacillus campinasensis</name>
    <dbReference type="NCBI Taxonomy" id="66347"/>
    <lineage>
        <taxon>Bacteria</taxon>
        <taxon>Bacillati</taxon>
        <taxon>Bacillota</taxon>
        <taxon>Bacilli</taxon>
        <taxon>Bacillales</taxon>
        <taxon>Paenibacillaceae</taxon>
        <taxon>Paenibacillus</taxon>
    </lineage>
</organism>
<reference evidence="2 5" key="2">
    <citation type="submission" date="2019-11" db="EMBL/GenBank/DDBJ databases">
        <title>Draft genome sequences of five Paenibacillus species of dairy origin.</title>
        <authorList>
            <person name="Olajide A.M."/>
            <person name="Chen S."/>
            <person name="Lapointe G."/>
        </authorList>
    </citation>
    <scope>NUCLEOTIDE SEQUENCE [LARGE SCALE GENOMIC DNA]</scope>
    <source>
        <strain evidence="2 5">3CS1</strain>
    </source>
</reference>
<evidence type="ECO:0000256" key="1">
    <source>
        <dbReference type="SAM" id="MobiDB-lite"/>
    </source>
</evidence>
<dbReference type="EMBL" id="WOAA01000007">
    <property type="protein sequence ID" value="MUG66543.1"/>
    <property type="molecule type" value="Genomic_DNA"/>
</dbReference>
<protein>
    <submittedName>
        <fullName evidence="3">Uncharacterized protein</fullName>
    </submittedName>
</protein>
<accession>A0A268EY13</accession>
<gene>
    <name evidence="3" type="ORF">CHH67_08425</name>
    <name evidence="2" type="ORF">GNP94_11085</name>
</gene>
<dbReference type="RefSeq" id="WP_095264723.1">
    <property type="nucleotide sequence ID" value="NZ_NPBY01000027.1"/>
</dbReference>
<comment type="caution">
    <text evidence="3">The sequence shown here is derived from an EMBL/GenBank/DDBJ whole genome shotgun (WGS) entry which is preliminary data.</text>
</comment>
<reference evidence="3 4" key="1">
    <citation type="submission" date="2017-07" db="EMBL/GenBank/DDBJ databases">
        <title>Isolation and whole genome analysis of endospore-forming bacteria from heroin.</title>
        <authorList>
            <person name="Kalinowski J."/>
            <person name="Ahrens B."/>
            <person name="Al-Dilaimi A."/>
            <person name="Winkler A."/>
            <person name="Wibberg D."/>
            <person name="Schleenbecker U."/>
            <person name="Ruckert C."/>
            <person name="Wolfel R."/>
            <person name="Grass G."/>
        </authorList>
    </citation>
    <scope>NUCLEOTIDE SEQUENCE [LARGE SCALE GENOMIC DNA]</scope>
    <source>
        <strain evidence="3 4">7537-G1</strain>
    </source>
</reference>
<evidence type="ECO:0000313" key="4">
    <source>
        <dbReference type="Proteomes" id="UP000215596"/>
    </source>
</evidence>
<dbReference type="EMBL" id="NPBY01000027">
    <property type="protein sequence ID" value="PAD78009.1"/>
    <property type="molecule type" value="Genomic_DNA"/>
</dbReference>
<evidence type="ECO:0000313" key="5">
    <source>
        <dbReference type="Proteomes" id="UP000435177"/>
    </source>
</evidence>
<dbReference type="Proteomes" id="UP000215596">
    <property type="component" value="Unassembled WGS sequence"/>
</dbReference>
<name>A0A268EY13_9BACL</name>
<dbReference type="Proteomes" id="UP000435177">
    <property type="component" value="Unassembled WGS sequence"/>
</dbReference>
<sequence length="59" mass="6830">MSKKAKNAAPAFSKHQLMESKQFSNQEKDVLKAILQEDKQYTKEQAVELLTTFLKKEVM</sequence>
<feature type="region of interest" description="Disordered" evidence="1">
    <location>
        <begin position="1"/>
        <end position="24"/>
    </location>
</feature>
<proteinExistence type="predicted"/>
<dbReference type="AlphaFoldDB" id="A0A268EY13"/>
<keyword evidence="5" id="KW-1185">Reference proteome</keyword>
<evidence type="ECO:0000313" key="2">
    <source>
        <dbReference type="EMBL" id="MUG66543.1"/>
    </source>
</evidence>